<comment type="caution">
    <text evidence="2">The sequence shown here is derived from an EMBL/GenBank/DDBJ whole genome shotgun (WGS) entry which is preliminary data.</text>
</comment>
<organism evidence="2 3">
    <name type="scientific">Gottfriedia endophytica</name>
    <dbReference type="NCBI Taxonomy" id="2820819"/>
    <lineage>
        <taxon>Bacteria</taxon>
        <taxon>Bacillati</taxon>
        <taxon>Bacillota</taxon>
        <taxon>Bacilli</taxon>
        <taxon>Bacillales</taxon>
        <taxon>Bacillaceae</taxon>
        <taxon>Gottfriedia</taxon>
    </lineage>
</organism>
<dbReference type="RefSeq" id="WP_209407312.1">
    <property type="nucleotide sequence ID" value="NZ_JAGIYQ010000017.1"/>
</dbReference>
<keyword evidence="3" id="KW-1185">Reference proteome</keyword>
<dbReference type="EMBL" id="JAGIYQ010000017">
    <property type="protein sequence ID" value="MBP0726971.1"/>
    <property type="molecule type" value="Genomic_DNA"/>
</dbReference>
<keyword evidence="1" id="KW-0812">Transmembrane</keyword>
<name>A0A940NUF3_9BACI</name>
<keyword evidence="1" id="KW-0472">Membrane</keyword>
<feature type="transmembrane region" description="Helical" evidence="1">
    <location>
        <begin position="7"/>
        <end position="27"/>
    </location>
</feature>
<gene>
    <name evidence="2" type="ORF">J5Y03_17575</name>
</gene>
<evidence type="ECO:0000256" key="1">
    <source>
        <dbReference type="SAM" id="Phobius"/>
    </source>
</evidence>
<proteinExistence type="predicted"/>
<keyword evidence="1" id="KW-1133">Transmembrane helix</keyword>
<sequence length="152" mass="17961">MSKRKKYLLFGIIGVVLIAITFSYYMIPINADTVFSERNLNKIDNIHFSTYKDDAYAHSFEVDFKKPSEINRILETLHQSKYTRVLGYNNIRNDGKFLSMFLGPKNVILDINEHGYLRIDEHTYKLTDNQSKIFNELYKILVADHKPVNEWY</sequence>
<accession>A0A940NUF3</accession>
<evidence type="ECO:0000313" key="2">
    <source>
        <dbReference type="EMBL" id="MBP0726971.1"/>
    </source>
</evidence>
<reference evidence="2" key="1">
    <citation type="submission" date="2021-04" db="EMBL/GenBank/DDBJ databases">
        <title>Genome seq and assembly of Bacillus sp.</title>
        <authorList>
            <person name="Chhetri G."/>
        </authorList>
    </citation>
    <scope>NUCLEOTIDE SEQUENCE</scope>
    <source>
        <strain evidence="2">RG28</strain>
    </source>
</reference>
<protein>
    <submittedName>
        <fullName evidence="2">Uncharacterized protein</fullName>
    </submittedName>
</protein>
<dbReference type="AlphaFoldDB" id="A0A940NUF3"/>
<dbReference type="Proteomes" id="UP000682134">
    <property type="component" value="Unassembled WGS sequence"/>
</dbReference>
<evidence type="ECO:0000313" key="3">
    <source>
        <dbReference type="Proteomes" id="UP000682134"/>
    </source>
</evidence>